<reference evidence="10 11" key="1">
    <citation type="journal article" date="2017" name="Int. J. Syst. Evol. Microbiol.">
        <title>Photobacterium alginatilyticum sp. nov., a marine bacterium isolated from bottom seawater.</title>
        <authorList>
            <person name="Wang X."/>
            <person name="Wang Y."/>
            <person name="Yang X."/>
            <person name="Sun H."/>
            <person name="Li B."/>
            <person name="Zhang X.H."/>
        </authorList>
    </citation>
    <scope>NUCLEOTIDE SEQUENCE [LARGE SCALE GENOMIC DNA]</scope>
    <source>
        <strain evidence="10 11">P03D4</strain>
    </source>
</reference>
<dbReference type="Gene3D" id="1.10.1130.10">
    <property type="entry name" value="Flavocytochrome C3, Chain A"/>
    <property type="match status" value="1"/>
</dbReference>
<keyword evidence="8" id="KW-0732">Signal</keyword>
<gene>
    <name evidence="10" type="ORF">EIZ48_17000</name>
</gene>
<keyword evidence="4" id="KW-0349">Heme</keyword>
<keyword evidence="11" id="KW-1185">Reference proteome</keyword>
<proteinExistence type="predicted"/>
<keyword evidence="3" id="KW-0813">Transport</keyword>
<evidence type="ECO:0000256" key="1">
    <source>
        <dbReference type="ARBA" id="ARBA00001926"/>
    </source>
</evidence>
<dbReference type="InterPro" id="IPR012286">
    <property type="entry name" value="Tetrahaem_cytochrome"/>
</dbReference>
<feature type="signal peptide" evidence="8">
    <location>
        <begin position="1"/>
        <end position="26"/>
    </location>
</feature>
<dbReference type="Proteomes" id="UP000738517">
    <property type="component" value="Unassembled WGS sequence"/>
</dbReference>
<keyword evidence="5" id="KW-0479">Metal-binding</keyword>
<feature type="domain" description="Tetrahaem cytochrome" evidence="9">
    <location>
        <begin position="72"/>
        <end position="148"/>
    </location>
</feature>
<comment type="subcellular location">
    <subcellularLocation>
        <location evidence="2">Cell envelope</location>
    </subcellularLocation>
</comment>
<evidence type="ECO:0000256" key="2">
    <source>
        <dbReference type="ARBA" id="ARBA00004196"/>
    </source>
</evidence>
<sequence>MNNTNKLITPLLVFVLLLGLAFNAFASDTNASPKNNAEQVLEQNALHQKILDYIDNKIYNQVPVKSYHKKVHQNGNSCELCHGSSEPVTPADTANCANCHGSPEAVAELTKELEPNPHNSPHWETELPCDSCHMEHSESKSVCKQCHQFGFKTP</sequence>
<dbReference type="EMBL" id="RSEJ01000018">
    <property type="protein sequence ID" value="NBI54246.1"/>
    <property type="molecule type" value="Genomic_DNA"/>
</dbReference>
<dbReference type="CDD" id="cd08168">
    <property type="entry name" value="Cytochrom_C3"/>
    <property type="match status" value="1"/>
</dbReference>
<dbReference type="Pfam" id="PF14537">
    <property type="entry name" value="Cytochrom_c3_2"/>
    <property type="match status" value="1"/>
</dbReference>
<accession>A0ABW9YLW9</accession>
<feature type="chain" id="PRO_5046089150" description="Tetrahaem cytochrome domain-containing protein" evidence="8">
    <location>
        <begin position="27"/>
        <end position="154"/>
    </location>
</feature>
<keyword evidence="6" id="KW-0249">Electron transport</keyword>
<evidence type="ECO:0000313" key="11">
    <source>
        <dbReference type="Proteomes" id="UP000738517"/>
    </source>
</evidence>
<name>A0ABW9YLW9_9GAMM</name>
<keyword evidence="7" id="KW-0408">Iron</keyword>
<evidence type="ECO:0000256" key="3">
    <source>
        <dbReference type="ARBA" id="ARBA00022448"/>
    </source>
</evidence>
<evidence type="ECO:0000256" key="7">
    <source>
        <dbReference type="ARBA" id="ARBA00023004"/>
    </source>
</evidence>
<organism evidence="10 11">
    <name type="scientific">Photobacterium alginatilyticum</name>
    <dbReference type="NCBI Taxonomy" id="1775171"/>
    <lineage>
        <taxon>Bacteria</taxon>
        <taxon>Pseudomonadati</taxon>
        <taxon>Pseudomonadota</taxon>
        <taxon>Gammaproteobacteria</taxon>
        <taxon>Vibrionales</taxon>
        <taxon>Vibrionaceae</taxon>
        <taxon>Photobacterium</taxon>
    </lineage>
</organism>
<evidence type="ECO:0000256" key="6">
    <source>
        <dbReference type="ARBA" id="ARBA00022982"/>
    </source>
</evidence>
<dbReference type="SUPFAM" id="SSF48695">
    <property type="entry name" value="Multiheme cytochromes"/>
    <property type="match status" value="1"/>
</dbReference>
<comment type="caution">
    <text evidence="10">The sequence shown here is derived from an EMBL/GenBank/DDBJ whole genome shotgun (WGS) entry which is preliminary data.</text>
</comment>
<evidence type="ECO:0000313" key="10">
    <source>
        <dbReference type="EMBL" id="NBI54246.1"/>
    </source>
</evidence>
<evidence type="ECO:0000256" key="4">
    <source>
        <dbReference type="ARBA" id="ARBA00022617"/>
    </source>
</evidence>
<evidence type="ECO:0000256" key="8">
    <source>
        <dbReference type="SAM" id="SignalP"/>
    </source>
</evidence>
<dbReference type="RefSeq" id="WP_160653889.1">
    <property type="nucleotide sequence ID" value="NZ_RSEJ01000018.1"/>
</dbReference>
<evidence type="ECO:0000259" key="9">
    <source>
        <dbReference type="Pfam" id="PF14537"/>
    </source>
</evidence>
<dbReference type="InterPro" id="IPR036280">
    <property type="entry name" value="Multihaem_cyt_sf"/>
</dbReference>
<protein>
    <recommendedName>
        <fullName evidence="9">Tetrahaem cytochrome domain-containing protein</fullName>
    </recommendedName>
</protein>
<evidence type="ECO:0000256" key="5">
    <source>
        <dbReference type="ARBA" id="ARBA00022723"/>
    </source>
</evidence>
<comment type="cofactor">
    <cofactor evidence="1">
        <name>heme c</name>
        <dbReference type="ChEBI" id="CHEBI:61717"/>
    </cofactor>
</comment>